<evidence type="ECO:0000256" key="2">
    <source>
        <dbReference type="ARBA" id="ARBA00011870"/>
    </source>
</evidence>
<evidence type="ECO:0000256" key="6">
    <source>
        <dbReference type="ARBA" id="ARBA00023052"/>
    </source>
</evidence>
<organism evidence="10 11">
    <name type="scientific">Hymenobacter busanensis</name>
    <dbReference type="NCBI Taxonomy" id="2607656"/>
    <lineage>
        <taxon>Bacteria</taxon>
        <taxon>Pseudomonadati</taxon>
        <taxon>Bacteroidota</taxon>
        <taxon>Cytophagia</taxon>
        <taxon>Cytophagales</taxon>
        <taxon>Hymenobacteraceae</taxon>
        <taxon>Hymenobacter</taxon>
    </lineage>
</organism>
<keyword evidence="6 8" id="KW-0786">Thiamine pyrophosphate</keyword>
<protein>
    <recommendedName>
        <fullName evidence="4 8">Pyruvate dehydrogenase E1 component subunit alpha</fullName>
        <ecNumber evidence="3 8">1.2.4.1</ecNumber>
    </recommendedName>
</protein>
<dbReference type="PANTHER" id="PTHR11516:SF60">
    <property type="entry name" value="PYRUVATE DEHYDROGENASE E1 COMPONENT SUBUNIT ALPHA"/>
    <property type="match status" value="1"/>
</dbReference>
<dbReference type="InterPro" id="IPR050642">
    <property type="entry name" value="PDH_E1_Alpha_Subunit"/>
</dbReference>
<dbReference type="NCBIfam" id="TIGR03182">
    <property type="entry name" value="PDH_E1_alph_y"/>
    <property type="match status" value="1"/>
</dbReference>
<comment type="subunit">
    <text evidence="2 8">Heterodimer of an alpha and a beta chain.</text>
</comment>
<dbReference type="SUPFAM" id="SSF52518">
    <property type="entry name" value="Thiamin diphosphate-binding fold (THDP-binding)"/>
    <property type="match status" value="1"/>
</dbReference>
<proteinExistence type="predicted"/>
<dbReference type="EC" id="1.2.4.1" evidence="3 8"/>
<evidence type="ECO:0000313" key="11">
    <source>
        <dbReference type="Proteomes" id="UP000326380"/>
    </source>
</evidence>
<evidence type="ECO:0000256" key="8">
    <source>
        <dbReference type="RuleBase" id="RU361139"/>
    </source>
</evidence>
<keyword evidence="11" id="KW-1185">Reference proteome</keyword>
<reference evidence="10 11" key="1">
    <citation type="submission" date="2019-09" db="EMBL/GenBank/DDBJ databases">
        <title>Genome sequence of Hymenobacter sp. M3.</title>
        <authorList>
            <person name="Srinivasan S."/>
        </authorList>
    </citation>
    <scope>NUCLEOTIDE SEQUENCE [LARGE SCALE GENOMIC DNA]</scope>
    <source>
        <strain evidence="10 11">M3</strain>
    </source>
</reference>
<evidence type="ECO:0000256" key="7">
    <source>
        <dbReference type="ARBA" id="ARBA00023317"/>
    </source>
</evidence>
<keyword evidence="7 8" id="KW-0670">Pyruvate</keyword>
<evidence type="ECO:0000256" key="3">
    <source>
        <dbReference type="ARBA" id="ARBA00012281"/>
    </source>
</evidence>
<dbReference type="CDD" id="cd02000">
    <property type="entry name" value="TPP_E1_PDC_ADC_BCADC"/>
    <property type="match status" value="1"/>
</dbReference>
<dbReference type="GO" id="GO:0004739">
    <property type="term" value="F:pyruvate dehydrogenase (acetyl-transferring) activity"/>
    <property type="evidence" value="ECO:0007669"/>
    <property type="project" value="UniProtKB-UniRule"/>
</dbReference>
<name>A0A7L4ZZW5_9BACT</name>
<comment type="caution">
    <text evidence="10">The sequence shown here is derived from an EMBL/GenBank/DDBJ whole genome shotgun (WGS) entry which is preliminary data.</text>
</comment>
<dbReference type="GO" id="GO:0006086">
    <property type="term" value="P:pyruvate decarboxylation to acetyl-CoA"/>
    <property type="evidence" value="ECO:0007669"/>
    <property type="project" value="InterPro"/>
</dbReference>
<feature type="region of interest" description="Disordered" evidence="9">
    <location>
        <begin position="1"/>
        <end position="74"/>
    </location>
</feature>
<evidence type="ECO:0000256" key="9">
    <source>
        <dbReference type="SAM" id="MobiDB-lite"/>
    </source>
</evidence>
<dbReference type="InterPro" id="IPR001017">
    <property type="entry name" value="DH_E1"/>
</dbReference>
<feature type="compositionally biased region" description="Low complexity" evidence="9">
    <location>
        <begin position="54"/>
        <end position="66"/>
    </location>
</feature>
<comment type="cofactor">
    <cofactor evidence="1 8">
        <name>thiamine diphosphate</name>
        <dbReference type="ChEBI" id="CHEBI:58937"/>
    </cofactor>
</comment>
<comment type="catalytic activity">
    <reaction evidence="8">
        <text>N(6)-[(R)-lipoyl]-L-lysyl-[protein] + pyruvate + H(+) = N(6)-[(R)-S(8)-acetyldihydrolipoyl]-L-lysyl-[protein] + CO2</text>
        <dbReference type="Rhea" id="RHEA:19189"/>
        <dbReference type="Rhea" id="RHEA-COMP:10474"/>
        <dbReference type="Rhea" id="RHEA-COMP:10478"/>
        <dbReference type="ChEBI" id="CHEBI:15361"/>
        <dbReference type="ChEBI" id="CHEBI:15378"/>
        <dbReference type="ChEBI" id="CHEBI:16526"/>
        <dbReference type="ChEBI" id="CHEBI:83099"/>
        <dbReference type="ChEBI" id="CHEBI:83111"/>
        <dbReference type="EC" id="1.2.4.1"/>
    </reaction>
</comment>
<dbReference type="Proteomes" id="UP000326380">
    <property type="component" value="Unassembled WGS sequence"/>
</dbReference>
<dbReference type="InterPro" id="IPR029061">
    <property type="entry name" value="THDP-binding"/>
</dbReference>
<sequence>MADTKVKAASKASNSAGKAKPTPKNSTSKSNGKAAVSAAERQQPEPVEAVQPGAEKAAGAKASKTAQQPASKGSFPKETYMTWFESMLLMRRFEEKAGQLYGQQKIKGFCHLYIGQEACVAGAVSALRQGDKYITAYRDHAHPLGLGTSPNAIMAELFAKQTGCSKGKGGSMHIFDKSVNFIGGHGIVGGQVPLGAGIAFAEKYNKTGNLCICYMGDGAVRQGALHEAFNMAMLWKLPVIFVVENNGYAMGTSVQRTSNVTELYTIGEAYDMPSEPVDAMHVEEVHNAVARAAERARAGEGPSFLEFKTYRYKGHSMSDPAKYRTKEEVEEYRMRDSIENVRHTILTQGMATEDELNAIDEKLKAVVAESVEFAEQSPYPPAEELYRDVYVQEDYPFIRE</sequence>
<feature type="compositionally biased region" description="Low complexity" evidence="9">
    <location>
        <begin position="7"/>
        <end position="20"/>
    </location>
</feature>
<evidence type="ECO:0000256" key="1">
    <source>
        <dbReference type="ARBA" id="ARBA00001964"/>
    </source>
</evidence>
<dbReference type="Gene3D" id="3.40.50.970">
    <property type="match status" value="1"/>
</dbReference>
<evidence type="ECO:0000313" key="10">
    <source>
        <dbReference type="EMBL" id="KAA9332939.1"/>
    </source>
</evidence>
<dbReference type="AlphaFoldDB" id="A0A7L4ZZW5"/>
<gene>
    <name evidence="8 10" type="primary">pdhA</name>
    <name evidence="10" type="ORF">F0P96_08090</name>
</gene>
<dbReference type="PANTHER" id="PTHR11516">
    <property type="entry name" value="PYRUVATE DEHYDROGENASE E1 COMPONENT, ALPHA SUBUNIT BACTERIAL AND ORGANELLAR"/>
    <property type="match status" value="1"/>
</dbReference>
<dbReference type="RefSeq" id="WP_151078360.1">
    <property type="nucleotide sequence ID" value="NZ_CP047647.1"/>
</dbReference>
<dbReference type="Pfam" id="PF00676">
    <property type="entry name" value="E1_dh"/>
    <property type="match status" value="1"/>
</dbReference>
<accession>A0A7L4ZZW5</accession>
<dbReference type="FunFam" id="3.40.50.970:FF:000013">
    <property type="entry name" value="Pyruvate dehydrogenase E1 component subunit alpha"/>
    <property type="match status" value="1"/>
</dbReference>
<keyword evidence="5 8" id="KW-0560">Oxidoreductase</keyword>
<dbReference type="InterPro" id="IPR017597">
    <property type="entry name" value="Pyrv_DH_E1_asu_subgrp-y"/>
</dbReference>
<evidence type="ECO:0000256" key="4">
    <source>
        <dbReference type="ARBA" id="ARBA00014159"/>
    </source>
</evidence>
<comment type="function">
    <text evidence="8">The pyruvate dehydrogenase complex catalyzes the overall conversion of pyruvate to acetyl-CoA and CO(2).</text>
</comment>
<dbReference type="EMBL" id="VTWU01000003">
    <property type="protein sequence ID" value="KAA9332939.1"/>
    <property type="molecule type" value="Genomic_DNA"/>
</dbReference>
<evidence type="ECO:0000256" key="5">
    <source>
        <dbReference type="ARBA" id="ARBA00023002"/>
    </source>
</evidence>